<dbReference type="RefSeq" id="WP_062479348.1">
    <property type="nucleotide sequence ID" value="NZ_CP013650.1"/>
</dbReference>
<keyword evidence="1" id="KW-0812">Transmembrane</keyword>
<organism evidence="2 3">
    <name type="scientific">Lacimicrobium alkaliphilum</name>
    <dbReference type="NCBI Taxonomy" id="1526571"/>
    <lineage>
        <taxon>Bacteria</taxon>
        <taxon>Pseudomonadati</taxon>
        <taxon>Pseudomonadota</taxon>
        <taxon>Gammaproteobacteria</taxon>
        <taxon>Alteromonadales</taxon>
        <taxon>Alteromonadaceae</taxon>
        <taxon>Lacimicrobium</taxon>
    </lineage>
</organism>
<evidence type="ECO:0008006" key="4">
    <source>
        <dbReference type="Google" id="ProtNLM"/>
    </source>
</evidence>
<dbReference type="AlphaFoldDB" id="A0A0U3AI17"/>
<protein>
    <recommendedName>
        <fullName evidence="4">DUF2975 domain-containing protein</fullName>
    </recommendedName>
</protein>
<keyword evidence="1" id="KW-0472">Membrane</keyword>
<feature type="transmembrane region" description="Helical" evidence="1">
    <location>
        <begin position="57"/>
        <end position="77"/>
    </location>
</feature>
<proteinExistence type="predicted"/>
<feature type="transmembrane region" description="Helical" evidence="1">
    <location>
        <begin position="143"/>
        <end position="160"/>
    </location>
</feature>
<dbReference type="EMBL" id="CP013650">
    <property type="protein sequence ID" value="ALS98353.1"/>
    <property type="molecule type" value="Genomic_DNA"/>
</dbReference>
<evidence type="ECO:0000256" key="1">
    <source>
        <dbReference type="SAM" id="Phobius"/>
    </source>
</evidence>
<feature type="transmembrane region" description="Helical" evidence="1">
    <location>
        <begin position="98"/>
        <end position="123"/>
    </location>
</feature>
<evidence type="ECO:0000313" key="2">
    <source>
        <dbReference type="EMBL" id="ALS98353.1"/>
    </source>
</evidence>
<keyword evidence="1" id="KW-1133">Transmembrane helix</keyword>
<evidence type="ECO:0000313" key="3">
    <source>
        <dbReference type="Proteomes" id="UP000068447"/>
    </source>
</evidence>
<name>A0A0U3AI17_9ALTE</name>
<dbReference type="Pfam" id="PF11188">
    <property type="entry name" value="DUF2975"/>
    <property type="match status" value="1"/>
</dbReference>
<dbReference type="KEGG" id="lal:AT746_08860"/>
<accession>A0A0U3AI17</accession>
<keyword evidence="3" id="KW-1185">Reference proteome</keyword>
<sequence>MTRQFSLLIALGCSALLILTPVAALYLLLDIELFASLARSNLSLPIQWQTVSDTQWYSLWLLTLIYIGIGLAGLYFLRRAFANFAKGELFNHSNSRDLRLFAIMLFVQALTKPLHFTLSSVLLSFNHPAGEKMLSVSLGSGEIKVIALAMILWVMSDLLVRGSQLENENKQFI</sequence>
<dbReference type="OrthoDB" id="8479187at2"/>
<gene>
    <name evidence="2" type="ORF">AT746_08860</name>
</gene>
<reference evidence="2 3" key="1">
    <citation type="submission" date="2015-12" db="EMBL/GenBank/DDBJ databases">
        <title>Complete genome of Lacimicrobium alkaliphilum KCTC 32984.</title>
        <authorList>
            <person name="Kim S.-G."/>
            <person name="Lee Y.-J."/>
        </authorList>
    </citation>
    <scope>NUCLEOTIDE SEQUENCE [LARGE SCALE GENOMIC DNA]</scope>
    <source>
        <strain evidence="2 3">YelD216</strain>
    </source>
</reference>
<dbReference type="InterPro" id="IPR021354">
    <property type="entry name" value="DUF2975"/>
</dbReference>
<dbReference type="STRING" id="1526571.AT746_08860"/>
<dbReference type="Proteomes" id="UP000068447">
    <property type="component" value="Chromosome"/>
</dbReference>